<keyword evidence="3" id="KW-1185">Reference proteome</keyword>
<dbReference type="Proteomes" id="UP001353858">
    <property type="component" value="Unassembled WGS sequence"/>
</dbReference>
<reference evidence="3" key="1">
    <citation type="submission" date="2023-01" db="EMBL/GenBank/DDBJ databases">
        <title>Key to firefly adult light organ development and bioluminescence: homeobox transcription factors regulate luciferase expression and transportation to peroxisome.</title>
        <authorList>
            <person name="Fu X."/>
        </authorList>
    </citation>
    <scope>NUCLEOTIDE SEQUENCE [LARGE SCALE GENOMIC DNA]</scope>
</reference>
<gene>
    <name evidence="2" type="ORF">RN001_007074</name>
</gene>
<dbReference type="InterPro" id="IPR038606">
    <property type="entry name" value="To_sf"/>
</dbReference>
<keyword evidence="1" id="KW-0732">Signal</keyword>
<feature type="chain" id="PRO_5042813472" evidence="1">
    <location>
        <begin position="18"/>
        <end position="205"/>
    </location>
</feature>
<dbReference type="Gene3D" id="3.15.10.30">
    <property type="entry name" value="Haemolymph juvenile hormone binding protein"/>
    <property type="match status" value="1"/>
</dbReference>
<dbReference type="EMBL" id="JARPUR010000003">
    <property type="protein sequence ID" value="KAK4878928.1"/>
    <property type="molecule type" value="Genomic_DNA"/>
</dbReference>
<comment type="caution">
    <text evidence="2">The sequence shown here is derived from an EMBL/GenBank/DDBJ whole genome shotgun (WGS) entry which is preliminary data.</text>
</comment>
<protein>
    <submittedName>
        <fullName evidence="2">Uncharacterized protein</fullName>
    </submittedName>
</protein>
<name>A0AAN7QI43_9COLE</name>
<organism evidence="2 3">
    <name type="scientific">Aquatica leii</name>
    <dbReference type="NCBI Taxonomy" id="1421715"/>
    <lineage>
        <taxon>Eukaryota</taxon>
        <taxon>Metazoa</taxon>
        <taxon>Ecdysozoa</taxon>
        <taxon>Arthropoda</taxon>
        <taxon>Hexapoda</taxon>
        <taxon>Insecta</taxon>
        <taxon>Pterygota</taxon>
        <taxon>Neoptera</taxon>
        <taxon>Endopterygota</taxon>
        <taxon>Coleoptera</taxon>
        <taxon>Polyphaga</taxon>
        <taxon>Elateriformia</taxon>
        <taxon>Elateroidea</taxon>
        <taxon>Lampyridae</taxon>
        <taxon>Luciolinae</taxon>
        <taxon>Aquatica</taxon>
    </lineage>
</organism>
<feature type="signal peptide" evidence="1">
    <location>
        <begin position="1"/>
        <end position="17"/>
    </location>
</feature>
<evidence type="ECO:0000313" key="2">
    <source>
        <dbReference type="EMBL" id="KAK4878928.1"/>
    </source>
</evidence>
<accession>A0AAN7QI43</accession>
<proteinExistence type="predicted"/>
<evidence type="ECO:0000313" key="3">
    <source>
        <dbReference type="Proteomes" id="UP001353858"/>
    </source>
</evidence>
<dbReference type="AlphaFoldDB" id="A0AAN7QI43"/>
<evidence type="ECO:0000256" key="1">
    <source>
        <dbReference type="SAM" id="SignalP"/>
    </source>
</evidence>
<sequence length="205" mass="23432">MKLCLLFVLISSAGVFSVEDKNAVLKSMLESFITDAVNNYFKELSKYDPFYIDFAEASYFDQHIRLYNVSSKGFSNVHVSNVKARGLFTKHISLKLSAPKISSSIDEFVITGSSNIRGSSSLQLEKFDVSIDTVLNILTHRIQRFDASFHLEHGDAKIVVFVDNVDYSQEVTDGVNHYLNFSFNNDYELHKEMSDHLRQLLENIW</sequence>